<feature type="compositionally biased region" description="Polar residues" evidence="15">
    <location>
        <begin position="1234"/>
        <end position="1245"/>
    </location>
</feature>
<evidence type="ECO:0000313" key="19">
    <source>
        <dbReference type="EMBL" id="KAF7688543.1"/>
    </source>
</evidence>
<dbReference type="GO" id="GO:0000287">
    <property type="term" value="F:magnesium ion binding"/>
    <property type="evidence" value="ECO:0007669"/>
    <property type="project" value="InterPro"/>
</dbReference>
<dbReference type="InterPro" id="IPR037711">
    <property type="entry name" value="MAST"/>
</dbReference>
<feature type="compositionally biased region" description="Basic and acidic residues" evidence="15">
    <location>
        <begin position="55"/>
        <end position="80"/>
    </location>
</feature>
<dbReference type="PANTHER" id="PTHR24356:SF224">
    <property type="entry name" value="MICROTUBULE-ASSOCIATED SERINE_THREONINE-PROTEIN KINASE 4"/>
    <property type="match status" value="1"/>
</dbReference>
<reference evidence="19" key="1">
    <citation type="submission" date="2020-08" db="EMBL/GenBank/DDBJ databases">
        <title>Chromosome-level assembly of Southern catfish (Silurus meridionalis) provides insights into visual adaptation to the nocturnal and benthic lifestyles.</title>
        <authorList>
            <person name="Zhang Y."/>
            <person name="Wang D."/>
            <person name="Peng Z."/>
        </authorList>
    </citation>
    <scope>NUCLEOTIDE SEQUENCE</scope>
    <source>
        <strain evidence="19">SWU-2019-XX</strain>
        <tissue evidence="19">Muscle</tissue>
    </source>
</reference>
<feature type="compositionally biased region" description="Low complexity" evidence="15">
    <location>
        <begin position="319"/>
        <end position="332"/>
    </location>
</feature>
<evidence type="ECO:0000256" key="6">
    <source>
        <dbReference type="ARBA" id="ARBA00022527"/>
    </source>
</evidence>
<evidence type="ECO:0000256" key="10">
    <source>
        <dbReference type="ARBA" id="ARBA00022777"/>
    </source>
</evidence>
<dbReference type="InterPro" id="IPR041489">
    <property type="entry name" value="PDZ_6"/>
</dbReference>
<feature type="compositionally biased region" description="Low complexity" evidence="15">
    <location>
        <begin position="1061"/>
        <end position="1095"/>
    </location>
</feature>
<dbReference type="GO" id="GO:0005524">
    <property type="term" value="F:ATP binding"/>
    <property type="evidence" value="ECO:0007669"/>
    <property type="project" value="UniProtKB-KW"/>
</dbReference>
<name>A0A8T0AB36_SILME</name>
<keyword evidence="10" id="KW-0418">Kinase</keyword>
<feature type="domain" description="Protein kinase" evidence="16">
    <location>
        <begin position="543"/>
        <end position="817"/>
    </location>
</feature>
<keyword evidence="5" id="KW-0963">Cytoplasm</keyword>
<comment type="catalytic activity">
    <reaction evidence="13">
        <text>L-threonyl-[protein] + ATP = O-phospho-L-threonyl-[protein] + ADP + H(+)</text>
        <dbReference type="Rhea" id="RHEA:46608"/>
        <dbReference type="Rhea" id="RHEA-COMP:11060"/>
        <dbReference type="Rhea" id="RHEA-COMP:11605"/>
        <dbReference type="ChEBI" id="CHEBI:15378"/>
        <dbReference type="ChEBI" id="CHEBI:30013"/>
        <dbReference type="ChEBI" id="CHEBI:30616"/>
        <dbReference type="ChEBI" id="CHEBI:61977"/>
        <dbReference type="ChEBI" id="CHEBI:456216"/>
        <dbReference type="EC" id="2.7.11.1"/>
    </reaction>
</comment>
<dbReference type="InterPro" id="IPR015022">
    <property type="entry name" value="MAST_pre-PK_dom"/>
</dbReference>
<dbReference type="GO" id="GO:0035556">
    <property type="term" value="P:intracellular signal transduction"/>
    <property type="evidence" value="ECO:0007669"/>
    <property type="project" value="TreeGrafter"/>
</dbReference>
<dbReference type="InterPro" id="IPR008271">
    <property type="entry name" value="Ser/Thr_kinase_AS"/>
</dbReference>
<dbReference type="EC" id="2.7.11.1" evidence="4"/>
<feature type="compositionally biased region" description="Polar residues" evidence="15">
    <location>
        <begin position="1510"/>
        <end position="1525"/>
    </location>
</feature>
<feature type="compositionally biased region" description="Polar residues" evidence="15">
    <location>
        <begin position="261"/>
        <end position="271"/>
    </location>
</feature>
<keyword evidence="7" id="KW-0597">Phosphoprotein</keyword>
<dbReference type="Gene3D" id="1.10.510.10">
    <property type="entry name" value="Transferase(Phosphotransferase) domain 1"/>
    <property type="match status" value="1"/>
</dbReference>
<dbReference type="InterPro" id="IPR036034">
    <property type="entry name" value="PDZ_sf"/>
</dbReference>
<feature type="region of interest" description="Disordered" evidence="15">
    <location>
        <begin position="313"/>
        <end position="332"/>
    </location>
</feature>
<evidence type="ECO:0000256" key="4">
    <source>
        <dbReference type="ARBA" id="ARBA00012513"/>
    </source>
</evidence>
<gene>
    <name evidence="19" type="ORF">HF521_013350</name>
</gene>
<dbReference type="Pfam" id="PF08926">
    <property type="entry name" value="DUF1908"/>
    <property type="match status" value="1"/>
</dbReference>
<organism evidence="19 20">
    <name type="scientific">Silurus meridionalis</name>
    <name type="common">Southern catfish</name>
    <name type="synonym">Silurus soldatovi meridionalis</name>
    <dbReference type="NCBI Taxonomy" id="175797"/>
    <lineage>
        <taxon>Eukaryota</taxon>
        <taxon>Metazoa</taxon>
        <taxon>Chordata</taxon>
        <taxon>Craniata</taxon>
        <taxon>Vertebrata</taxon>
        <taxon>Euteleostomi</taxon>
        <taxon>Actinopterygii</taxon>
        <taxon>Neopterygii</taxon>
        <taxon>Teleostei</taxon>
        <taxon>Ostariophysi</taxon>
        <taxon>Siluriformes</taxon>
        <taxon>Siluridae</taxon>
        <taxon>Silurus</taxon>
    </lineage>
</organism>
<feature type="compositionally biased region" description="Basic and acidic residues" evidence="15">
    <location>
        <begin position="895"/>
        <end position="908"/>
    </location>
</feature>
<comment type="catalytic activity">
    <reaction evidence="14">
        <text>L-seryl-[protein] + ATP = O-phospho-L-seryl-[protein] + ADP + H(+)</text>
        <dbReference type="Rhea" id="RHEA:17989"/>
        <dbReference type="Rhea" id="RHEA-COMP:9863"/>
        <dbReference type="Rhea" id="RHEA-COMP:11604"/>
        <dbReference type="ChEBI" id="CHEBI:15378"/>
        <dbReference type="ChEBI" id="CHEBI:29999"/>
        <dbReference type="ChEBI" id="CHEBI:30616"/>
        <dbReference type="ChEBI" id="CHEBI:83421"/>
        <dbReference type="ChEBI" id="CHEBI:456216"/>
        <dbReference type="EC" id="2.7.11.1"/>
    </reaction>
</comment>
<feature type="compositionally biased region" description="Low complexity" evidence="15">
    <location>
        <begin position="1277"/>
        <end position="1301"/>
    </location>
</feature>
<feature type="region of interest" description="Disordered" evidence="15">
    <location>
        <begin position="1010"/>
        <end position="1047"/>
    </location>
</feature>
<dbReference type="SUPFAM" id="SSF56112">
    <property type="entry name" value="Protein kinase-like (PK-like)"/>
    <property type="match status" value="1"/>
</dbReference>
<feature type="region of interest" description="Disordered" evidence="15">
    <location>
        <begin position="195"/>
        <end position="241"/>
    </location>
</feature>
<dbReference type="GO" id="GO:0007010">
    <property type="term" value="P:cytoskeleton organization"/>
    <property type="evidence" value="ECO:0007669"/>
    <property type="project" value="TreeGrafter"/>
</dbReference>
<dbReference type="PROSITE" id="PS50106">
    <property type="entry name" value="PDZ"/>
    <property type="match status" value="1"/>
</dbReference>
<dbReference type="FunFam" id="1.20.1480.20:FF:000001">
    <property type="entry name" value="microtubule-associated serine/threonine-protein kinase 4 isoform X1"/>
    <property type="match status" value="1"/>
</dbReference>
<keyword evidence="20" id="KW-1185">Reference proteome</keyword>
<comment type="cofactor">
    <cofactor evidence="1">
        <name>Mg(2+)</name>
        <dbReference type="ChEBI" id="CHEBI:18420"/>
    </cofactor>
</comment>
<dbReference type="PROSITE" id="PS50011">
    <property type="entry name" value="PROTEIN_KINASE_DOM"/>
    <property type="match status" value="1"/>
</dbReference>
<dbReference type="InterPro" id="IPR000719">
    <property type="entry name" value="Prot_kinase_dom"/>
</dbReference>
<dbReference type="InterPro" id="IPR000961">
    <property type="entry name" value="AGC-kinase_C"/>
</dbReference>
<feature type="compositionally biased region" description="Polar residues" evidence="15">
    <location>
        <begin position="1026"/>
        <end position="1047"/>
    </location>
</feature>
<feature type="region of interest" description="Disordered" evidence="15">
    <location>
        <begin position="893"/>
        <end position="918"/>
    </location>
</feature>
<evidence type="ECO:0000256" key="2">
    <source>
        <dbReference type="ARBA" id="ARBA00004496"/>
    </source>
</evidence>
<dbReference type="SUPFAM" id="SSF140482">
    <property type="entry name" value="MAST3 pre-PK domain-like"/>
    <property type="match status" value="1"/>
</dbReference>
<dbReference type="Pfam" id="PF17820">
    <property type="entry name" value="PDZ_6"/>
    <property type="match status" value="1"/>
</dbReference>
<feature type="compositionally biased region" description="Low complexity" evidence="15">
    <location>
        <begin position="1246"/>
        <end position="1269"/>
    </location>
</feature>
<dbReference type="InterPro" id="IPR001478">
    <property type="entry name" value="PDZ"/>
</dbReference>
<evidence type="ECO:0000256" key="8">
    <source>
        <dbReference type="ARBA" id="ARBA00022679"/>
    </source>
</evidence>
<evidence type="ECO:0000259" key="16">
    <source>
        <dbReference type="PROSITE" id="PS50011"/>
    </source>
</evidence>
<protein>
    <recommendedName>
        <fullName evidence="4">non-specific serine/threonine protein kinase</fullName>
        <ecNumber evidence="4">2.7.11.1</ecNumber>
    </recommendedName>
</protein>
<dbReference type="FunFam" id="3.30.200.20:FF:000457">
    <property type="entry name" value="Microtubule-associated serine/threonine-protein kinase"/>
    <property type="match status" value="1"/>
</dbReference>
<feature type="region of interest" description="Disordered" evidence="15">
    <location>
        <begin position="1501"/>
        <end position="1526"/>
    </location>
</feature>
<sequence>MEREQAERSGIRTSSSTDSDTETVSEADLCCNSEDPESDPEHVEPRRCGALLTLHEQKGKQESENDSTEDRMRNKDKEHEVDEEEDEMLDNILSPPPLPFCKTSNPEMCTSSNTSSSLPIKLTRQLSEDGRQLRRGSLGGALTGKYLLPYISAQQAWPTSGTESSNLVRMRSQSFGKSAPSLTASLKELSLPRRGSFCRTGNRKSLIGSGQSSGLPRPHSPFSSHTGTSPQDSPRNFSPSASAHFSFARRTDGRRWSLASLPSSGYGTNTPSSTLSSSCSSQEKLHQLPFQPTADELHFLSKHFCTESIAGDDHRRAMPMRPRSRSLSPGRSPSCCDHEIIMMNHVYKERFPKATAQMEERIQEIISNSSPENVLPLADGVLSFAHHQIIELARDCLEKSRLGLITSRYFCELTDKLERLYQESTERSESAEVTFIKDLVKKILIVIARPARLLECLEFDPEEFYHLLEAAEGHAKEGQGIKTDIPRYIISQLGLTRDPLEEIAQLTSYDSGIAETPDTDDSVSSQGPSAPQRPRRKPCEIDFEMIKLISNGAYGAVYLVRHKETNQRFAMKKINKQNLMLRNQIQQAFVERDILTFAENPFVVSMYCSFETRRHLCMVMEYVEGGDCATLLKNMGPLPVDMARMYFAETVLALEYLHNYGIVHRDLKPDNLLVTLMGHIKLTDFGLSKVGLMNMTTNLYEGHIEKDAREFLDKQVCGTPEYIAPEVILRQGYGKPVDWWAMGIILYEFLVGCVPFFGDTPEELFGQVISDEINWPEGEDAPPADSQELITLLLRQNPLERLGTAGGAYEVKQHQFFHSLDWNSLLRQKAEFIPQLESEDDTSYFDTRSERYHHLETEEEEDTNDEDFNVDLRQFSSSSHRFSKVYSSLDLSRGQLEEKGEQPEKKSESPITVDSLSWTPDFTEIPSLSHSSDVESTSTGRHSGLLPKFAISAEVESCDSSLSLDKPGKVAFSVGELHQDEPDATTPSSPVSNATLSGSFSEHLDQLISRPEGVDSSDTARKPSTEPVSHLTSPRPQTSIPKSSSTSALSLMIPPDVFGTSPLASPMSSHSLSSNPSSRDSSPSRDSSLSAASSRQPIIIHSSGKKFGFTLRAIRVYACDSDVYTVYHMVWNVEDNGPAQKAGLKAGDLITHVNGEAVHGLVHTEVVELLLKSGSKVAISTTPFENTSIKTGPARRNSYRSKMIRRTKKPKKEKTQERRRSVFRRFAMQPSPLLHTSRSFTSLNRSLSSGESLPGSPTHSLSPHSPTTSFRPTPDFNQSGGTSSQSSSPSSSAPNSPAGSGHVRPNTLHGLGPKLPGQRLRQSRRKSAGSIPLSPLARTPSPTPQPTSPQRSPSPLLTHSLGSSKTTQTFSAKMHSPPTIVRHMVRPKSAEPPRSPLLKRVQSEEKLSPSYTGDKKHLCSRKHSLEVTQEEVQAGVASGGEHTLQCVEESSCELHAITRVRPAEQGCLKRPVTRKVGRQEMVEDLDKEKLKAKVVAKRQDWHERRESLQKQDAIQESESSPSANGCCSVENKAASATVKDVLYKKLNTRACEHCRLHEQHWGPCLIVK</sequence>
<feature type="domain" description="AGC-kinase C-terminal" evidence="18">
    <location>
        <begin position="818"/>
        <end position="890"/>
    </location>
</feature>
<keyword evidence="12" id="KW-0460">Magnesium</keyword>
<proteinExistence type="inferred from homology"/>
<keyword evidence="9" id="KW-0547">Nucleotide-binding</keyword>
<feature type="compositionally biased region" description="Low complexity" evidence="15">
    <location>
        <begin position="1348"/>
        <end position="1358"/>
    </location>
</feature>
<dbReference type="PROSITE" id="PS00108">
    <property type="entry name" value="PROTEIN_KINASE_ST"/>
    <property type="match status" value="1"/>
</dbReference>
<evidence type="ECO:0000256" key="14">
    <source>
        <dbReference type="ARBA" id="ARBA00048679"/>
    </source>
</evidence>
<dbReference type="SUPFAM" id="SSF50156">
    <property type="entry name" value="PDZ domain-like"/>
    <property type="match status" value="1"/>
</dbReference>
<comment type="subcellular location">
    <subcellularLocation>
        <location evidence="2">Cytoplasm</location>
    </subcellularLocation>
</comment>
<keyword evidence="11" id="KW-0067">ATP-binding</keyword>
<evidence type="ECO:0000313" key="20">
    <source>
        <dbReference type="Proteomes" id="UP000606274"/>
    </source>
</evidence>
<feature type="compositionally biased region" description="Polar residues" evidence="15">
    <location>
        <begin position="221"/>
        <end position="236"/>
    </location>
</feature>
<dbReference type="Gene3D" id="1.20.1480.20">
    <property type="entry name" value="MAST3 pre-PK domain-like"/>
    <property type="match status" value="1"/>
</dbReference>
<keyword evidence="8" id="KW-0808">Transferase</keyword>
<dbReference type="EMBL" id="JABFDY010000025">
    <property type="protein sequence ID" value="KAF7688543.1"/>
    <property type="molecule type" value="Genomic_DNA"/>
</dbReference>
<dbReference type="PROSITE" id="PS51285">
    <property type="entry name" value="AGC_KINASE_CTER"/>
    <property type="match status" value="1"/>
</dbReference>
<dbReference type="SMART" id="SM00228">
    <property type="entry name" value="PDZ"/>
    <property type="match status" value="1"/>
</dbReference>
<feature type="region of interest" description="Disordered" evidence="15">
    <location>
        <begin position="1060"/>
        <end position="1095"/>
    </location>
</feature>
<evidence type="ECO:0000256" key="7">
    <source>
        <dbReference type="ARBA" id="ARBA00022553"/>
    </source>
</evidence>
<comment type="similarity">
    <text evidence="3">Belongs to the protein kinase superfamily. AGC Ser/Thr protein kinase family.</text>
</comment>
<dbReference type="InterPro" id="IPR011009">
    <property type="entry name" value="Kinase-like_dom_sf"/>
</dbReference>
<dbReference type="Pfam" id="PF00069">
    <property type="entry name" value="Pkinase"/>
    <property type="match status" value="1"/>
</dbReference>
<feature type="region of interest" description="Disordered" evidence="15">
    <location>
        <begin position="1"/>
        <end position="96"/>
    </location>
</feature>
<dbReference type="Gene3D" id="3.30.200.20">
    <property type="entry name" value="Phosphorylase Kinase, domain 1"/>
    <property type="match status" value="1"/>
</dbReference>
<evidence type="ECO:0000256" key="3">
    <source>
        <dbReference type="ARBA" id="ARBA00009903"/>
    </source>
</evidence>
<evidence type="ECO:0000256" key="15">
    <source>
        <dbReference type="SAM" id="MobiDB-lite"/>
    </source>
</evidence>
<feature type="domain" description="PDZ" evidence="17">
    <location>
        <begin position="1102"/>
        <end position="1185"/>
    </location>
</feature>
<feature type="region of interest" description="Disordered" evidence="15">
    <location>
        <begin position="261"/>
        <end position="280"/>
    </location>
</feature>
<accession>A0A8T0AB36</accession>
<evidence type="ECO:0000256" key="5">
    <source>
        <dbReference type="ARBA" id="ARBA00022490"/>
    </source>
</evidence>
<dbReference type="FunFam" id="2.30.42.10:FF:000008">
    <property type="entry name" value="microtubule-associated serine/threonine-protein kinase 4 isoform X2"/>
    <property type="match status" value="1"/>
</dbReference>
<feature type="compositionally biased region" description="Basic residues" evidence="15">
    <location>
        <begin position="1197"/>
        <end position="1212"/>
    </location>
</feature>
<evidence type="ECO:0000256" key="9">
    <source>
        <dbReference type="ARBA" id="ARBA00022741"/>
    </source>
</evidence>
<dbReference type="GO" id="GO:0004674">
    <property type="term" value="F:protein serine/threonine kinase activity"/>
    <property type="evidence" value="ECO:0007669"/>
    <property type="project" value="UniProtKB-KW"/>
</dbReference>
<evidence type="ECO:0000256" key="1">
    <source>
        <dbReference type="ARBA" id="ARBA00001946"/>
    </source>
</evidence>
<evidence type="ECO:0000256" key="12">
    <source>
        <dbReference type="ARBA" id="ARBA00022842"/>
    </source>
</evidence>
<dbReference type="FunFam" id="1.10.510.10:FF:000012">
    <property type="entry name" value="microtubule-associated serine/threonine-protein kinase 2 isoform X1"/>
    <property type="match status" value="1"/>
</dbReference>
<evidence type="ECO:0000259" key="18">
    <source>
        <dbReference type="PROSITE" id="PS51285"/>
    </source>
</evidence>
<evidence type="ECO:0000256" key="11">
    <source>
        <dbReference type="ARBA" id="ARBA00022840"/>
    </source>
</evidence>
<feature type="region of interest" description="Disordered" evidence="15">
    <location>
        <begin position="514"/>
        <end position="536"/>
    </location>
</feature>
<keyword evidence="6" id="KW-0723">Serine/threonine-protein kinase</keyword>
<dbReference type="Proteomes" id="UP000606274">
    <property type="component" value="Unassembled WGS sequence"/>
</dbReference>
<dbReference type="GO" id="GO:0005737">
    <property type="term" value="C:cytoplasm"/>
    <property type="evidence" value="ECO:0007669"/>
    <property type="project" value="UniProtKB-SubCell"/>
</dbReference>
<feature type="compositionally biased region" description="Polar residues" evidence="15">
    <location>
        <begin position="1360"/>
        <end position="1371"/>
    </location>
</feature>
<dbReference type="PANTHER" id="PTHR24356">
    <property type="entry name" value="SERINE/THREONINE-PROTEIN KINASE"/>
    <property type="match status" value="1"/>
</dbReference>
<comment type="caution">
    <text evidence="19">The sequence shown here is derived from an EMBL/GenBank/DDBJ whole genome shotgun (WGS) entry which is preliminary data.</text>
</comment>
<dbReference type="InterPro" id="IPR050236">
    <property type="entry name" value="Ser_Thr_kinase_AGC"/>
</dbReference>
<evidence type="ECO:0000259" key="17">
    <source>
        <dbReference type="PROSITE" id="PS50106"/>
    </source>
</evidence>
<feature type="compositionally biased region" description="Polar residues" evidence="15">
    <location>
        <begin position="909"/>
        <end position="918"/>
    </location>
</feature>
<dbReference type="Gene3D" id="2.30.42.10">
    <property type="match status" value="1"/>
</dbReference>
<feature type="region of interest" description="Disordered" evidence="15">
    <location>
        <begin position="1187"/>
        <end position="1416"/>
    </location>
</feature>
<dbReference type="CDD" id="cd05609">
    <property type="entry name" value="STKc_MAST"/>
    <property type="match status" value="1"/>
</dbReference>
<dbReference type="SMART" id="SM00220">
    <property type="entry name" value="S_TKc"/>
    <property type="match status" value="1"/>
</dbReference>
<evidence type="ECO:0000256" key="13">
    <source>
        <dbReference type="ARBA" id="ARBA00047899"/>
    </source>
</evidence>
<feature type="compositionally biased region" description="Basic and acidic residues" evidence="15">
    <location>
        <begin position="1401"/>
        <end position="1416"/>
    </location>
</feature>
<feature type="compositionally biased region" description="Basic and acidic residues" evidence="15">
    <location>
        <begin position="1"/>
        <end position="10"/>
    </location>
</feature>
<dbReference type="InterPro" id="IPR023142">
    <property type="entry name" value="MAST_pre-PK_dom_sf"/>
</dbReference>